<evidence type="ECO:0000256" key="2">
    <source>
        <dbReference type="ARBA" id="ARBA00023027"/>
    </source>
</evidence>
<evidence type="ECO:0000259" key="3">
    <source>
        <dbReference type="Pfam" id="PF02826"/>
    </source>
</evidence>
<dbReference type="OrthoDB" id="9787219at2"/>
<dbReference type="EMBL" id="BMIP01000002">
    <property type="protein sequence ID" value="GGD65678.1"/>
    <property type="molecule type" value="Genomic_DNA"/>
</dbReference>
<dbReference type="AlphaFoldDB" id="A0A917DTP4"/>
<dbReference type="InterPro" id="IPR006140">
    <property type="entry name" value="D-isomer_DH_NAD-bd"/>
</dbReference>
<dbReference type="RefSeq" id="WP_066775512.1">
    <property type="nucleotide sequence ID" value="NZ_BMIP01000002.1"/>
</dbReference>
<dbReference type="GO" id="GO:0016491">
    <property type="term" value="F:oxidoreductase activity"/>
    <property type="evidence" value="ECO:0007669"/>
    <property type="project" value="UniProtKB-KW"/>
</dbReference>
<reference evidence="4" key="1">
    <citation type="journal article" date="2014" name="Int. J. Syst. Evol. Microbiol.">
        <title>Complete genome sequence of Corynebacterium casei LMG S-19264T (=DSM 44701T), isolated from a smear-ripened cheese.</title>
        <authorList>
            <consortium name="US DOE Joint Genome Institute (JGI-PGF)"/>
            <person name="Walter F."/>
            <person name="Albersmeier A."/>
            <person name="Kalinowski J."/>
            <person name="Ruckert C."/>
        </authorList>
    </citation>
    <scope>NUCLEOTIDE SEQUENCE</scope>
    <source>
        <strain evidence="4">CGMCC 1.15360</strain>
    </source>
</reference>
<evidence type="ECO:0000313" key="4">
    <source>
        <dbReference type="EMBL" id="GGD65678.1"/>
    </source>
</evidence>
<sequence>MTNPDTIHGVLLSETFDLKTFYQLDLSGRCDDVRLLNPDEVSDPAAIRFAVCWQPGEQAFAPYPELEMAMSIGAGVDDLVTHDGLPPAVEICRVRDPYQAELMAGFVAHEVLRIERDFEEYAQAQVRAQWNPLPMRPPEQVKIAILGNGFMGRAIARAMIVLGFSVTLACRSEPDKQIDGAGYCWGEDAMLNAASDAAFLVNALPLTDQTRGVLNAELFAKLSAGATLIQIGRGEHLNEEDLVEALDKQQLSGASLDVFATEPLPEDHPFWSDNRIHITPHIASDTTPHIVSEQVVQSARELLAGKDLSLAIDREQGY</sequence>
<evidence type="ECO:0000313" key="5">
    <source>
        <dbReference type="Proteomes" id="UP000612349"/>
    </source>
</evidence>
<dbReference type="Pfam" id="PF02826">
    <property type="entry name" value="2-Hacid_dh_C"/>
    <property type="match status" value="1"/>
</dbReference>
<keyword evidence="5" id="KW-1185">Reference proteome</keyword>
<dbReference type="SUPFAM" id="SSF51735">
    <property type="entry name" value="NAD(P)-binding Rossmann-fold domains"/>
    <property type="match status" value="1"/>
</dbReference>
<dbReference type="PANTHER" id="PTHR43333:SF1">
    <property type="entry name" value="D-ISOMER SPECIFIC 2-HYDROXYACID DEHYDROGENASE NAD-BINDING DOMAIN-CONTAINING PROTEIN"/>
    <property type="match status" value="1"/>
</dbReference>
<evidence type="ECO:0000256" key="1">
    <source>
        <dbReference type="ARBA" id="ARBA00023002"/>
    </source>
</evidence>
<protein>
    <submittedName>
        <fullName evidence="4">Glyoxylate/hydroxypyruvate reductase A</fullName>
    </submittedName>
</protein>
<dbReference type="Proteomes" id="UP000612349">
    <property type="component" value="Unassembled WGS sequence"/>
</dbReference>
<feature type="domain" description="D-isomer specific 2-hydroxyacid dehydrogenase NAD-binding" evidence="3">
    <location>
        <begin position="111"/>
        <end position="283"/>
    </location>
</feature>
<dbReference type="PANTHER" id="PTHR43333">
    <property type="entry name" value="2-HACID_DH_C DOMAIN-CONTAINING PROTEIN"/>
    <property type="match status" value="1"/>
</dbReference>
<name>A0A917DTP4_9SPHN</name>
<gene>
    <name evidence="4" type="ORF">GCM10010990_13920</name>
</gene>
<dbReference type="GO" id="GO:0051287">
    <property type="term" value="F:NAD binding"/>
    <property type="evidence" value="ECO:0007669"/>
    <property type="project" value="InterPro"/>
</dbReference>
<keyword evidence="2" id="KW-0520">NAD</keyword>
<dbReference type="InterPro" id="IPR036291">
    <property type="entry name" value="NAD(P)-bd_dom_sf"/>
</dbReference>
<keyword evidence="1" id="KW-0560">Oxidoreductase</keyword>
<organism evidence="4 5">
    <name type="scientific">Croceicoccus mobilis</name>
    <dbReference type="NCBI Taxonomy" id="1703339"/>
    <lineage>
        <taxon>Bacteria</taxon>
        <taxon>Pseudomonadati</taxon>
        <taxon>Pseudomonadota</taxon>
        <taxon>Alphaproteobacteria</taxon>
        <taxon>Sphingomonadales</taxon>
        <taxon>Erythrobacteraceae</taxon>
        <taxon>Croceicoccus</taxon>
    </lineage>
</organism>
<accession>A0A917DTP4</accession>
<dbReference type="Gene3D" id="3.40.50.720">
    <property type="entry name" value="NAD(P)-binding Rossmann-like Domain"/>
    <property type="match status" value="2"/>
</dbReference>
<comment type="caution">
    <text evidence="4">The sequence shown here is derived from an EMBL/GenBank/DDBJ whole genome shotgun (WGS) entry which is preliminary data.</text>
</comment>
<reference evidence="4" key="2">
    <citation type="submission" date="2020-09" db="EMBL/GenBank/DDBJ databases">
        <authorList>
            <person name="Sun Q."/>
            <person name="Zhou Y."/>
        </authorList>
    </citation>
    <scope>NUCLEOTIDE SEQUENCE</scope>
    <source>
        <strain evidence="4">CGMCC 1.15360</strain>
    </source>
</reference>
<proteinExistence type="predicted"/>